<dbReference type="AlphaFoldDB" id="A0AA86J437"/>
<evidence type="ECO:0000256" key="3">
    <source>
        <dbReference type="ARBA" id="ARBA00005708"/>
    </source>
</evidence>
<evidence type="ECO:0000256" key="7">
    <source>
        <dbReference type="ARBA" id="ARBA00032903"/>
    </source>
</evidence>
<dbReference type="Proteomes" id="UP001329151">
    <property type="component" value="Chromosome"/>
</dbReference>
<feature type="domain" description="Dihydroneopterin aldolase/epimerase" evidence="8">
    <location>
        <begin position="16"/>
        <end position="127"/>
    </location>
</feature>
<dbReference type="Pfam" id="PF02152">
    <property type="entry name" value="FolB"/>
    <property type="match status" value="1"/>
</dbReference>
<dbReference type="GO" id="GO:0004150">
    <property type="term" value="F:dihydroneopterin aldolase activity"/>
    <property type="evidence" value="ECO:0007669"/>
    <property type="project" value="UniProtKB-EC"/>
</dbReference>
<dbReference type="PANTHER" id="PTHR42844">
    <property type="entry name" value="DIHYDRONEOPTERIN ALDOLASE 1-RELATED"/>
    <property type="match status" value="1"/>
</dbReference>
<reference evidence="9 10" key="1">
    <citation type="submission" date="2023-10" db="EMBL/GenBank/DDBJ databases">
        <title>Complete Genome Sequence of Limnobacter thiooxidans CS-K2T, Isolated from freshwater lake sediments in Bavaria, Germany.</title>
        <authorList>
            <person name="Naruki M."/>
            <person name="Watanabe A."/>
            <person name="Warashina T."/>
            <person name="Morita T."/>
            <person name="Arakawa K."/>
        </authorList>
    </citation>
    <scope>NUCLEOTIDE SEQUENCE [LARGE SCALE GENOMIC DNA]</scope>
    <source>
        <strain evidence="9 10">CS-K2</strain>
    </source>
</reference>
<dbReference type="Gene3D" id="3.30.1130.10">
    <property type="match status" value="1"/>
</dbReference>
<name>A0AA86J437_9BURK</name>
<dbReference type="GO" id="GO:0046656">
    <property type="term" value="P:folic acid biosynthetic process"/>
    <property type="evidence" value="ECO:0007669"/>
    <property type="project" value="UniProtKB-KW"/>
</dbReference>
<dbReference type="GO" id="GO:0005737">
    <property type="term" value="C:cytoplasm"/>
    <property type="evidence" value="ECO:0007669"/>
    <property type="project" value="TreeGrafter"/>
</dbReference>
<evidence type="ECO:0000256" key="1">
    <source>
        <dbReference type="ARBA" id="ARBA00001353"/>
    </source>
</evidence>
<dbReference type="InterPro" id="IPR043133">
    <property type="entry name" value="GTP-CH-I_C/QueF"/>
</dbReference>
<comment type="pathway">
    <text evidence="2">Cofactor biosynthesis; tetrahydrofolate biosynthesis; 2-amino-4-hydroxy-6-hydroxymethyl-7,8-dihydropteridine diphosphate from 7,8-dihydroneopterin triphosphate: step 3/4.</text>
</comment>
<keyword evidence="5" id="KW-0289">Folate biosynthesis</keyword>
<dbReference type="InterPro" id="IPR006156">
    <property type="entry name" value="Dihydroneopterin_aldolase"/>
</dbReference>
<evidence type="ECO:0000313" key="10">
    <source>
        <dbReference type="Proteomes" id="UP001329151"/>
    </source>
</evidence>
<keyword evidence="10" id="KW-1185">Reference proteome</keyword>
<evidence type="ECO:0000256" key="5">
    <source>
        <dbReference type="ARBA" id="ARBA00022909"/>
    </source>
</evidence>
<protein>
    <recommendedName>
        <fullName evidence="4">dihydroneopterin aldolase</fullName>
        <ecNumber evidence="4">4.1.2.25</ecNumber>
    </recommendedName>
    <alternativeName>
        <fullName evidence="7">7,8-dihydroneopterin aldolase</fullName>
    </alternativeName>
</protein>
<dbReference type="InterPro" id="IPR006157">
    <property type="entry name" value="FolB_dom"/>
</dbReference>
<sequence>MTDWFFDSRLADCRRVFIRDFDVSAAIGVFPQELGRTQAVRINIDFWVKCASTPSQRDLLVDVVDYDFVRPGIHGLIQAGHIGLLETLVDKTLALVLEHPKVVAARVRAEKSEVYPDCESAGVEVFRFKSSASL</sequence>
<evidence type="ECO:0000256" key="6">
    <source>
        <dbReference type="ARBA" id="ARBA00023239"/>
    </source>
</evidence>
<dbReference type="EC" id="4.1.2.25" evidence="4"/>
<dbReference type="RefSeq" id="WP_130557553.1">
    <property type="nucleotide sequence ID" value="NZ_AP028947.1"/>
</dbReference>
<dbReference type="PANTHER" id="PTHR42844:SF1">
    <property type="entry name" value="DIHYDRONEOPTERIN ALDOLASE 1-RELATED"/>
    <property type="match status" value="1"/>
</dbReference>
<keyword evidence="6" id="KW-0456">Lyase</keyword>
<dbReference type="SUPFAM" id="SSF55620">
    <property type="entry name" value="Tetrahydrobiopterin biosynthesis enzymes-like"/>
    <property type="match status" value="1"/>
</dbReference>
<proteinExistence type="inferred from homology"/>
<organism evidence="9 10">
    <name type="scientific">Limnobacter thiooxidans</name>
    <dbReference type="NCBI Taxonomy" id="131080"/>
    <lineage>
        <taxon>Bacteria</taxon>
        <taxon>Pseudomonadati</taxon>
        <taxon>Pseudomonadota</taxon>
        <taxon>Betaproteobacteria</taxon>
        <taxon>Burkholderiales</taxon>
        <taxon>Burkholderiaceae</taxon>
        <taxon>Limnobacter</taxon>
    </lineage>
</organism>
<comment type="catalytic activity">
    <reaction evidence="1">
        <text>7,8-dihydroneopterin = 6-hydroxymethyl-7,8-dihydropterin + glycolaldehyde</text>
        <dbReference type="Rhea" id="RHEA:10540"/>
        <dbReference type="ChEBI" id="CHEBI:17001"/>
        <dbReference type="ChEBI" id="CHEBI:17071"/>
        <dbReference type="ChEBI" id="CHEBI:44841"/>
        <dbReference type="EC" id="4.1.2.25"/>
    </reaction>
</comment>
<comment type="similarity">
    <text evidence="3">Belongs to the DHNA family.</text>
</comment>
<dbReference type="SMART" id="SM00905">
    <property type="entry name" value="FolB"/>
    <property type="match status" value="1"/>
</dbReference>
<evidence type="ECO:0000256" key="4">
    <source>
        <dbReference type="ARBA" id="ARBA00013043"/>
    </source>
</evidence>
<accession>A0AA86J437</accession>
<dbReference type="EMBL" id="AP028947">
    <property type="protein sequence ID" value="BET27361.1"/>
    <property type="molecule type" value="Genomic_DNA"/>
</dbReference>
<evidence type="ECO:0000256" key="2">
    <source>
        <dbReference type="ARBA" id="ARBA00005013"/>
    </source>
</evidence>
<evidence type="ECO:0000259" key="8">
    <source>
        <dbReference type="SMART" id="SM00905"/>
    </source>
</evidence>
<gene>
    <name evidence="9" type="ORF">RGQ30_28620</name>
</gene>
<dbReference type="KEGG" id="lto:RGQ30_28620"/>
<evidence type="ECO:0000313" key="9">
    <source>
        <dbReference type="EMBL" id="BET27361.1"/>
    </source>
</evidence>